<dbReference type="EMBL" id="CP000112">
    <property type="protein sequence ID" value="ABB39606.1"/>
    <property type="molecule type" value="Genomic_DNA"/>
</dbReference>
<keyword evidence="2" id="KW-1185">Reference proteome</keyword>
<dbReference type="KEGG" id="dde:Dde_2811"/>
<dbReference type="HOGENOM" id="CLU_2069260_0_0_7"/>
<proteinExistence type="predicted"/>
<sequence>MKLPPQYRACTGAVLLMLYLLPVAAGASFVAFRGPDASSGPAVLASAFMDHAAGITAVKPRTDIRAAAELSCFALVCSFAGAVPPYGFVSVVPAPARVLSSSAFSSLFRPRAPPAFSV</sequence>
<evidence type="ECO:0000313" key="1">
    <source>
        <dbReference type="EMBL" id="ABB39606.1"/>
    </source>
</evidence>
<organism evidence="1 2">
    <name type="scientific">Oleidesulfovibrio alaskensis (strain ATCC BAA-1058 / DSM 17464 / G20)</name>
    <name type="common">Desulfovibrio alaskensis</name>
    <dbReference type="NCBI Taxonomy" id="207559"/>
    <lineage>
        <taxon>Bacteria</taxon>
        <taxon>Pseudomonadati</taxon>
        <taxon>Thermodesulfobacteriota</taxon>
        <taxon>Desulfovibrionia</taxon>
        <taxon>Desulfovibrionales</taxon>
        <taxon>Desulfovibrionaceae</taxon>
        <taxon>Oleidesulfovibrio</taxon>
    </lineage>
</organism>
<gene>
    <name evidence="1" type="ordered locus">Dde_2811</name>
</gene>
<dbReference type="Proteomes" id="UP000002710">
    <property type="component" value="Chromosome"/>
</dbReference>
<reference evidence="1 2" key="1">
    <citation type="journal article" date="2011" name="J. Bacteriol.">
        <title>Complete genome sequence and updated annotation of Desulfovibrio alaskensis G20.</title>
        <authorList>
            <person name="Hauser L.J."/>
            <person name="Land M.L."/>
            <person name="Brown S.D."/>
            <person name="Larimer F."/>
            <person name="Keller K.L."/>
            <person name="Rapp-Giles B.J."/>
            <person name="Price M.N."/>
            <person name="Lin M."/>
            <person name="Bruce D.C."/>
            <person name="Detter J.C."/>
            <person name="Tapia R."/>
            <person name="Han C.S."/>
            <person name="Goodwin L.A."/>
            <person name="Cheng J.F."/>
            <person name="Pitluck S."/>
            <person name="Copeland A."/>
            <person name="Lucas S."/>
            <person name="Nolan M."/>
            <person name="Lapidus A.L."/>
            <person name="Palumbo A.V."/>
            <person name="Wall J.D."/>
        </authorList>
    </citation>
    <scope>NUCLEOTIDE SEQUENCE [LARGE SCALE GENOMIC DNA]</scope>
    <source>
        <strain evidence="2">ATCC BAA 1058 / DSM 17464 / G20</strain>
    </source>
</reference>
<evidence type="ECO:0000313" key="2">
    <source>
        <dbReference type="Proteomes" id="UP000002710"/>
    </source>
</evidence>
<protein>
    <submittedName>
        <fullName evidence="1">Uncharacterized protein</fullName>
    </submittedName>
</protein>
<dbReference type="AlphaFoldDB" id="Q30XJ0"/>
<accession>Q30XJ0</accession>
<name>Q30XJ0_OLEA2</name>